<dbReference type="RefSeq" id="WP_004600669.1">
    <property type="nucleotide sequence ID" value="NZ_HF541866.1"/>
</dbReference>
<evidence type="ECO:0000259" key="4">
    <source>
        <dbReference type="SMART" id="SM00967"/>
    </source>
</evidence>
<dbReference type="Pfam" id="PF00588">
    <property type="entry name" value="SpoU_methylase"/>
    <property type="match status" value="1"/>
</dbReference>
<protein>
    <submittedName>
        <fullName evidence="5">RNA methyltransferase, TrmH family</fullName>
        <ecNumber evidence="5">2.1.1.-</ecNumber>
    </submittedName>
</protein>
<evidence type="ECO:0000313" key="8">
    <source>
        <dbReference type="Proteomes" id="UP000011016"/>
    </source>
</evidence>
<dbReference type="SUPFAM" id="SSF55315">
    <property type="entry name" value="L30e-like"/>
    <property type="match status" value="1"/>
</dbReference>
<evidence type="ECO:0000256" key="1">
    <source>
        <dbReference type="ARBA" id="ARBA00007228"/>
    </source>
</evidence>
<dbReference type="AlphaFoldDB" id="I7L8Y3"/>
<evidence type="ECO:0000256" key="2">
    <source>
        <dbReference type="ARBA" id="ARBA00022603"/>
    </source>
</evidence>
<evidence type="ECO:0000313" key="7">
    <source>
        <dbReference type="Proteomes" id="UP000006078"/>
    </source>
</evidence>
<dbReference type="eggNOG" id="COG0566">
    <property type="taxonomic scope" value="Bacteria"/>
</dbReference>
<dbReference type="PANTHER" id="PTHR43191">
    <property type="entry name" value="RRNA METHYLTRANSFERASE 3"/>
    <property type="match status" value="1"/>
</dbReference>
<feature type="domain" description="RNA 2-O ribose methyltransferase substrate binding" evidence="4">
    <location>
        <begin position="35"/>
        <end position="108"/>
    </location>
</feature>
<reference evidence="5 8" key="1">
    <citation type="journal article" date="2012" name="J. Bacteriol.">
        <title>Draft Genome Sequence of Turicella otitidis ATCC 51513, Isolated from Middle Ear Fluid from a Child with Otitis Media.</title>
        <authorList>
            <person name="Brinkrolf K."/>
            <person name="Schneider J."/>
            <person name="Knecht M."/>
            <person name="Ruckert C."/>
            <person name="Tauch A."/>
        </authorList>
    </citation>
    <scope>NUCLEOTIDE SEQUENCE [LARGE SCALE GENOMIC DNA]</scope>
    <source>
        <strain evidence="5 8">ATCC 51513</strain>
    </source>
</reference>
<dbReference type="Proteomes" id="UP000006078">
    <property type="component" value="Unassembled WGS sequence"/>
</dbReference>
<dbReference type="InterPro" id="IPR001537">
    <property type="entry name" value="SpoU_MeTrfase"/>
</dbReference>
<dbReference type="GO" id="GO:0008173">
    <property type="term" value="F:RNA methyltransferase activity"/>
    <property type="evidence" value="ECO:0007669"/>
    <property type="project" value="InterPro"/>
</dbReference>
<dbReference type="STRING" id="29321.AAV33_05600"/>
<dbReference type="SUPFAM" id="SSF75217">
    <property type="entry name" value="alpha/beta knot"/>
    <property type="match status" value="1"/>
</dbReference>
<evidence type="ECO:0000256" key="3">
    <source>
        <dbReference type="ARBA" id="ARBA00022679"/>
    </source>
</evidence>
<dbReference type="GO" id="GO:0003723">
    <property type="term" value="F:RNA binding"/>
    <property type="evidence" value="ECO:0007669"/>
    <property type="project" value="InterPro"/>
</dbReference>
<dbReference type="EMBL" id="CAJZ01000105">
    <property type="protein sequence ID" value="CCI83462.1"/>
    <property type="molecule type" value="Genomic_DNA"/>
</dbReference>
<dbReference type="EMBL" id="AHAE01000036">
    <property type="protein sequence ID" value="EJZ82258.1"/>
    <property type="molecule type" value="Genomic_DNA"/>
</dbReference>
<evidence type="ECO:0000313" key="6">
    <source>
        <dbReference type="EMBL" id="EJZ82258.1"/>
    </source>
</evidence>
<dbReference type="PANTHER" id="PTHR43191:SF2">
    <property type="entry name" value="RRNA METHYLTRANSFERASE 3, MITOCHONDRIAL"/>
    <property type="match status" value="1"/>
</dbReference>
<keyword evidence="7" id="KW-1185">Reference proteome</keyword>
<dbReference type="Gene3D" id="3.40.1280.10">
    <property type="match status" value="1"/>
</dbReference>
<dbReference type="InterPro" id="IPR029026">
    <property type="entry name" value="tRNA_m1G_MTases_N"/>
</dbReference>
<dbReference type="EC" id="2.1.1.-" evidence="5"/>
<dbReference type="CDD" id="cd18095">
    <property type="entry name" value="SpoU-like_rRNA-MTase"/>
    <property type="match status" value="1"/>
</dbReference>
<dbReference type="InterPro" id="IPR051259">
    <property type="entry name" value="rRNA_Methyltransferase"/>
</dbReference>
<dbReference type="SMART" id="SM00967">
    <property type="entry name" value="SpoU_sub_bind"/>
    <property type="match status" value="1"/>
</dbReference>
<keyword evidence="2 5" id="KW-0489">Methyltransferase</keyword>
<keyword evidence="3 5" id="KW-0808">Transferase</keyword>
<dbReference type="GO" id="GO:0005737">
    <property type="term" value="C:cytoplasm"/>
    <property type="evidence" value="ECO:0007669"/>
    <property type="project" value="UniProtKB-ARBA"/>
</dbReference>
<comment type="similarity">
    <text evidence="1">Belongs to the class IV-like SAM-binding methyltransferase superfamily. RNA methyltransferase TrmH family.</text>
</comment>
<reference evidence="6 7" key="2">
    <citation type="submission" date="2012-08" db="EMBL/GenBank/DDBJ databases">
        <title>The Genome Sequence of Turicella otitidis ATCC 51513.</title>
        <authorList>
            <consortium name="The Broad Institute Genome Sequencing Platform"/>
            <person name="Earl A."/>
            <person name="Ward D."/>
            <person name="Feldgarden M."/>
            <person name="Gevers D."/>
            <person name="Huys G."/>
            <person name="Walker B."/>
            <person name="Young S.K."/>
            <person name="Zeng Q."/>
            <person name="Gargeya S."/>
            <person name="Fitzgerald M."/>
            <person name="Haas B."/>
            <person name="Abouelleil A."/>
            <person name="Alvarado L."/>
            <person name="Arachchi H.M."/>
            <person name="Berlin A.M."/>
            <person name="Chapman S.B."/>
            <person name="Goldberg J."/>
            <person name="Griggs A."/>
            <person name="Gujja S."/>
            <person name="Hansen M."/>
            <person name="Howarth C."/>
            <person name="Imamovic A."/>
            <person name="Larimer J."/>
            <person name="McCowen C."/>
            <person name="Montmayeur A."/>
            <person name="Murphy C."/>
            <person name="Neiman D."/>
            <person name="Pearson M."/>
            <person name="Priest M."/>
            <person name="Roberts A."/>
            <person name="Saif S."/>
            <person name="Shea T."/>
            <person name="Sisk P."/>
            <person name="Sykes S."/>
            <person name="Wortman J."/>
            <person name="Nusbaum C."/>
            <person name="Birren B."/>
        </authorList>
    </citation>
    <scope>NUCLEOTIDE SEQUENCE [LARGE SCALE GENOMIC DNA]</scope>
    <source>
        <strain evidence="6 7">ATCC 51513</strain>
    </source>
</reference>
<dbReference type="HOGENOM" id="CLU_021322_3_1_11"/>
<proteinExistence type="inferred from homology"/>
<sequence length="278" mass="28573">MELHFDEAFTERTPRIVRAAKLKRAAARKKEEAFLAEGENAVEAAVATGSASDVFATEDAAHRFAEILEASANLDCYVHPITEGAARSLADTVTTPGIFALCRPVTWPVREALGRSPRLVSVPVGASEPGNAGTLIRTSDALGADAVVLAGESVDPHNPKVVRASAGSLFHIPVARHTDPAALVDQLHAKGLTVLASAGDGELPLNEAGEALAKPTAWLFGNEAHGLDPKIAALADHRVRIPLSGGAESLNLAAAAAILLYESSAAQAAAAPAGDGAL</sequence>
<accession>I7L8Y3</accession>
<organism evidence="5 8">
    <name type="scientific">Corynebacterium otitidis ATCC 51513</name>
    <dbReference type="NCBI Taxonomy" id="883169"/>
    <lineage>
        <taxon>Bacteria</taxon>
        <taxon>Bacillati</taxon>
        <taxon>Actinomycetota</taxon>
        <taxon>Actinomycetes</taxon>
        <taxon>Mycobacteriales</taxon>
        <taxon>Corynebacteriaceae</taxon>
        <taxon>Corynebacterium</taxon>
    </lineage>
</organism>
<gene>
    <name evidence="5" type="primary">tsnR</name>
    <name evidence="5" type="ORF">BN46_0730</name>
    <name evidence="6" type="ORF">HMPREF9719_00779</name>
</gene>
<evidence type="ECO:0000313" key="5">
    <source>
        <dbReference type="EMBL" id="CCI83462.1"/>
    </source>
</evidence>
<dbReference type="Gene3D" id="3.30.1330.30">
    <property type="match status" value="1"/>
</dbReference>
<comment type="caution">
    <text evidence="5">The sequence shown here is derived from an EMBL/GenBank/DDBJ whole genome shotgun (WGS) entry which is preliminary data.</text>
</comment>
<dbReference type="PATRIC" id="fig|883169.3.peg.746"/>
<dbReference type="GO" id="GO:0006396">
    <property type="term" value="P:RNA processing"/>
    <property type="evidence" value="ECO:0007669"/>
    <property type="project" value="InterPro"/>
</dbReference>
<dbReference type="Pfam" id="PF22435">
    <property type="entry name" value="MRM3-like_sub_bind"/>
    <property type="match status" value="1"/>
</dbReference>
<dbReference type="InterPro" id="IPR029028">
    <property type="entry name" value="Alpha/beta_knot_MTases"/>
</dbReference>
<name>I7L8Y3_9CORY</name>
<dbReference type="Proteomes" id="UP000011016">
    <property type="component" value="Unassembled WGS sequence"/>
</dbReference>
<dbReference type="InterPro" id="IPR013123">
    <property type="entry name" value="SpoU_subst-bd"/>
</dbReference>
<dbReference type="InterPro" id="IPR029064">
    <property type="entry name" value="Ribosomal_eL30-like_sf"/>
</dbReference>
<dbReference type="GO" id="GO:0032259">
    <property type="term" value="P:methylation"/>
    <property type="evidence" value="ECO:0007669"/>
    <property type="project" value="UniProtKB-KW"/>
</dbReference>
<dbReference type="InterPro" id="IPR053888">
    <property type="entry name" value="MRM3-like_sub_bind"/>
</dbReference>
<dbReference type="OrthoDB" id="9794400at2"/>